<feature type="region of interest" description="Disordered" evidence="1">
    <location>
        <begin position="2078"/>
        <end position="2104"/>
    </location>
</feature>
<feature type="compositionally biased region" description="Basic and acidic residues" evidence="1">
    <location>
        <begin position="2533"/>
        <end position="2544"/>
    </location>
</feature>
<dbReference type="GO" id="GO:0061511">
    <property type="term" value="P:centriole elongation"/>
    <property type="evidence" value="ECO:0007669"/>
    <property type="project" value="TreeGrafter"/>
</dbReference>
<dbReference type="PROSITE" id="PS50004">
    <property type="entry name" value="C2"/>
    <property type="match status" value="1"/>
</dbReference>
<dbReference type="Gene3D" id="2.60.40.150">
    <property type="entry name" value="C2 domain"/>
    <property type="match status" value="2"/>
</dbReference>
<evidence type="ECO:0000313" key="4">
    <source>
        <dbReference type="Proteomes" id="UP001347796"/>
    </source>
</evidence>
<dbReference type="Proteomes" id="UP001347796">
    <property type="component" value="Unassembled WGS sequence"/>
</dbReference>
<keyword evidence="4" id="KW-1185">Reference proteome</keyword>
<feature type="domain" description="C2" evidence="2">
    <location>
        <begin position="1792"/>
        <end position="1927"/>
    </location>
</feature>
<evidence type="ECO:0000256" key="1">
    <source>
        <dbReference type="SAM" id="MobiDB-lite"/>
    </source>
</evidence>
<feature type="region of interest" description="Disordered" evidence="1">
    <location>
        <begin position="2488"/>
        <end position="2566"/>
    </location>
</feature>
<feature type="compositionally biased region" description="Polar residues" evidence="1">
    <location>
        <begin position="2116"/>
        <end position="2127"/>
    </location>
</feature>
<dbReference type="PANTHER" id="PTHR21254">
    <property type="entry name" value="C2 DOMAIN-CONTAINING PROTEIN 3"/>
    <property type="match status" value="1"/>
</dbReference>
<feature type="region of interest" description="Disordered" evidence="1">
    <location>
        <begin position="2116"/>
        <end position="2165"/>
    </location>
</feature>
<feature type="compositionally biased region" description="Polar residues" evidence="1">
    <location>
        <begin position="409"/>
        <end position="420"/>
    </location>
</feature>
<feature type="compositionally biased region" description="Polar residues" evidence="1">
    <location>
        <begin position="2347"/>
        <end position="2369"/>
    </location>
</feature>
<feature type="compositionally biased region" description="Basic residues" evidence="1">
    <location>
        <begin position="528"/>
        <end position="560"/>
    </location>
</feature>
<feature type="region of interest" description="Disordered" evidence="1">
    <location>
        <begin position="2347"/>
        <end position="2402"/>
    </location>
</feature>
<dbReference type="SMART" id="SM00239">
    <property type="entry name" value="C2"/>
    <property type="match status" value="3"/>
</dbReference>
<evidence type="ECO:0000313" key="3">
    <source>
        <dbReference type="EMBL" id="KAK6172538.1"/>
    </source>
</evidence>
<feature type="compositionally biased region" description="Polar residues" evidence="1">
    <location>
        <begin position="2078"/>
        <end position="2099"/>
    </location>
</feature>
<dbReference type="InterPro" id="IPR057537">
    <property type="entry name" value="C2_C2CD3_N"/>
</dbReference>
<feature type="region of interest" description="Disordered" evidence="1">
    <location>
        <begin position="643"/>
        <end position="663"/>
    </location>
</feature>
<dbReference type="GO" id="GO:0060271">
    <property type="term" value="P:cilium assembly"/>
    <property type="evidence" value="ECO:0007669"/>
    <property type="project" value="TreeGrafter"/>
</dbReference>
<reference evidence="3 4" key="1">
    <citation type="submission" date="2024-01" db="EMBL/GenBank/DDBJ databases">
        <title>The genome of the rayed Mediterranean limpet Patella caerulea (Linnaeus, 1758).</title>
        <authorList>
            <person name="Anh-Thu Weber A."/>
            <person name="Halstead-Nussloch G."/>
        </authorList>
    </citation>
    <scope>NUCLEOTIDE SEQUENCE [LARGE SCALE GENOMIC DNA]</scope>
    <source>
        <strain evidence="3">AATW-2023a</strain>
        <tissue evidence="3">Whole specimen</tissue>
    </source>
</reference>
<dbReference type="SUPFAM" id="SSF49562">
    <property type="entry name" value="C2 domain (Calcium/lipid-binding domain, CaLB)"/>
    <property type="match status" value="3"/>
</dbReference>
<dbReference type="GO" id="GO:0005814">
    <property type="term" value="C:centriole"/>
    <property type="evidence" value="ECO:0007669"/>
    <property type="project" value="TreeGrafter"/>
</dbReference>
<dbReference type="PANTHER" id="PTHR21254:SF1">
    <property type="entry name" value="C2 DOMAIN-CONTAINING PROTEIN 3"/>
    <property type="match status" value="1"/>
</dbReference>
<dbReference type="GO" id="GO:0071539">
    <property type="term" value="P:protein localization to centrosome"/>
    <property type="evidence" value="ECO:0007669"/>
    <property type="project" value="TreeGrafter"/>
</dbReference>
<name>A0AAN8JCM8_PATCE</name>
<organism evidence="3 4">
    <name type="scientific">Patella caerulea</name>
    <name type="common">Rayed Mediterranean limpet</name>
    <dbReference type="NCBI Taxonomy" id="87958"/>
    <lineage>
        <taxon>Eukaryota</taxon>
        <taxon>Metazoa</taxon>
        <taxon>Spiralia</taxon>
        <taxon>Lophotrochozoa</taxon>
        <taxon>Mollusca</taxon>
        <taxon>Gastropoda</taxon>
        <taxon>Patellogastropoda</taxon>
        <taxon>Patelloidea</taxon>
        <taxon>Patellidae</taxon>
        <taxon>Patella</taxon>
    </lineage>
</organism>
<feature type="region of interest" description="Disordered" evidence="1">
    <location>
        <begin position="1"/>
        <end position="23"/>
    </location>
</feature>
<dbReference type="InterPro" id="IPR035892">
    <property type="entry name" value="C2_domain_sf"/>
</dbReference>
<dbReference type="Pfam" id="PF00168">
    <property type="entry name" value="C2"/>
    <property type="match status" value="2"/>
</dbReference>
<feature type="compositionally biased region" description="Low complexity" evidence="1">
    <location>
        <begin position="2501"/>
        <end position="2514"/>
    </location>
</feature>
<feature type="compositionally biased region" description="Basic and acidic residues" evidence="1">
    <location>
        <begin position="2515"/>
        <end position="2525"/>
    </location>
</feature>
<feature type="compositionally biased region" description="Low complexity" evidence="1">
    <location>
        <begin position="643"/>
        <end position="653"/>
    </location>
</feature>
<feature type="region of interest" description="Disordered" evidence="1">
    <location>
        <begin position="409"/>
        <end position="430"/>
    </location>
</feature>
<dbReference type="InterPro" id="IPR000008">
    <property type="entry name" value="C2_dom"/>
</dbReference>
<feature type="compositionally biased region" description="Basic and acidic residues" evidence="1">
    <location>
        <begin position="2553"/>
        <end position="2566"/>
    </location>
</feature>
<feature type="region of interest" description="Disordered" evidence="1">
    <location>
        <begin position="449"/>
        <end position="584"/>
    </location>
</feature>
<dbReference type="GO" id="GO:0034451">
    <property type="term" value="C:centriolar satellite"/>
    <property type="evidence" value="ECO:0007669"/>
    <property type="project" value="TreeGrafter"/>
</dbReference>
<comment type="caution">
    <text evidence="3">The sequence shown here is derived from an EMBL/GenBank/DDBJ whole genome shotgun (WGS) entry which is preliminary data.</text>
</comment>
<evidence type="ECO:0000259" key="2">
    <source>
        <dbReference type="PROSITE" id="PS50004"/>
    </source>
</evidence>
<dbReference type="Pfam" id="PF25339">
    <property type="entry name" value="C2_C2CD3_N"/>
    <property type="match status" value="1"/>
</dbReference>
<dbReference type="CDD" id="cd00030">
    <property type="entry name" value="C2"/>
    <property type="match status" value="1"/>
</dbReference>
<feature type="compositionally biased region" description="Polar residues" evidence="1">
    <location>
        <begin position="2146"/>
        <end position="2165"/>
    </location>
</feature>
<feature type="compositionally biased region" description="Basic and acidic residues" evidence="1">
    <location>
        <begin position="14"/>
        <end position="23"/>
    </location>
</feature>
<feature type="compositionally biased region" description="Basic residues" evidence="1">
    <location>
        <begin position="465"/>
        <end position="491"/>
    </location>
</feature>
<protein>
    <recommendedName>
        <fullName evidence="2">C2 domain-containing protein</fullName>
    </recommendedName>
</protein>
<feature type="compositionally biased region" description="Polar residues" evidence="1">
    <location>
        <begin position="565"/>
        <end position="584"/>
    </location>
</feature>
<sequence>MPKKKGKVAKTSNKRGESWSAEDVKVHTSLPPQVDGQLRCFCKVSVEEVIWNRNIPQPPEITHVRIKWWGEAGEGAVFKPVDVLQNGRGNYCTTARYPVRSGLKQFTSYLNDMGCMTLEVLTSPTAVPVGIAEISEIGSLSNLRSIHGIYPVFSTNDDQIAELKVSIMLEPLMESYDSMGSIPTTDISMETYATQESALPHRVLPEPYSHLPPQPDDDLFISPASHINNDSRRGETSSSLRYADDLRQTLNYDLPEVKTKDMPAVSSGSTVSITANGEVVTTRTSTFSPPSKLTVQSVDSGFNSVRDTGHQGESDVLSVLLNRGNKLREAMIVSTLPNVNSTSTDNNTKNIQIRHSSSDDLFKDILPGKNILPVASTSSATDIDGVNTVDLVLGSHVGSQEFQKLQQMVNGRSPGSSFSSDPEVLSDPCDPLQEQDIINELFYKYSESDGSALSDFSPDEEVRATRSRSRTKSRTRSRSRSRSKSGSRTRSRSNSVSSLKDAGNARPASRRSSVSTISTAPVSEPAKKKTTTTRSKSKTGTTKKLKRRGSKKRLVSKSRSRGSSASDFSDSDMLSTPRSETSRVSFDMMDSDLEDATPQDGPVVKKTIDGLSVERLTLLGRVHVARVTIDSIDLNELNSSIVSRKSSKSVKSGKPPRPASKTRKHSTYFIEYQFPVVATSRDKYSPNTMATEVMRVASKNIKDGVVSFNHRSVFPIMFDGASVDKWWKSALVFKIFAREPGQKTPTPIGSCGLPLKSILRSDGLYLKKSLEVRETGKTGSQINGSFRGSGTVLGYLKAGVELASDHKDFATALARTKIAEISGKSKIVPLPQLTPPPPPPLLSDNIISDLENHIKQRELEERGKETIVTSQPSNQIQQDIPENISSANQKIPPVVNQYRDERKITNQNEPQNHANQAVYQLPLRNPNIPFGECETLTLNMMLYIPDGRNMTTQGIPPLHVVNKRPIILHQQQTGNRDLSTRNTYLVCRMFWCDDAVTSNVCWGTTQPNYNFLQVAPVLITPSLLERMRNNFMVIEVWDKKTTAENDKLIGIIKLSLHQFFMSFRERRIANALIKSQYPVVAVDNYLPVLDLFTGYQFGQIHVLLAMGTAEQVALLQRQKMNENDLMSVPERPNHHLEREDVFSKEAIMKSDQVNTVEHCFELSIEGIKDLKLFENMIWGEADCFIQYHFPTQLETDGVKYPTPTLRSYRTGTTLCIPDPVFNDGNRHRISLQQGTPVQRELLTACANSGGGSGGLPFEVWCRYYHPNVRDQVIAKATLPLAKLCAMVTMQKRGEPSVQTFSLPLSQVAMGTDPDSEAKATYVESGMLDITLHYKSQLIKKDVNINTTNTSINTSNVCIAVGVIKATGLKAAADHVARFDGSMKYPAEVGVNTYIRIKLSFLQQGERLTKTIARTFAPEFSHYLDFPSPLLFTQPLADAKSLAEILESAEAVFEVWHQVPGSSYGQNPVDQSDEVSGKVMSSRQTCDTLLGTTTVALYPLLARKTGLIGWFPINRPTIGWNKSTKEDVDEELVQSESSECEGLKRVVGGLELSIKFAQRDDRERVISAGRSVGWSPIDNTLEQVDWDLDGEFRKEFERVKINVERIYFPLQNALVTGQTALDRNARCYIRYKFYDKGAVISKNVPLTTNDACYLVTNVKHQHNYILPKSSTYQWYLQEEKLEVQVWVTYSRKNSMEKRPTQRDKLIGSAYVELSELCKQNRTHHRISGVYPLYKPGSNNMGGSCIQLQINVQPHKSNQQNGSDEEDINAQIFDMDQDYDSQDSFHHLTSGVGSSPDKRVNQDGLTDENSFMVHISIERAMHLPTITIKDRSEEIAPSTYVSYQTCEGSRPICTDIVTTCINPVWDHNKQSRLPNTFFQKNTSNLVFKVWHKPQEAARSPDKSSDRVLGFVSVDLSPLSSGLLQICGWYNILDFNGQCQGQMKVNITPETLVSPQRIADASLYSSQINSSVPLIPTFTAWTSTYNSATPDTSSIISQRHEEGIRRHHQQINEQLHHRIATKMDQSMMSQQKTNTTQHWNPNFSLKLDENSSKSFLFSSLRQQLEDLDTITENFKHRLDQQDSQSLPLETETRVTSLQTKSGSPLVESREHYDVTNTVIDSNNESSQSAVDSGAFSGDNLCRKSEDANQTRTSNLVTSTTSVPQNTSNNFNDDMASCASIRNNFNNLVNAHPVLNQNEAVFGLPPLASRYQDTTFDAENSTGFIPKTHMPSEMDNVNSSALTESNNEMRRGTSHREEGNFVEKNVGDCWESGDEESEDEKFGSYHRYREMLDDEDGVGFEEDDEEVITPRAPNDFSGFYAKNRESANNQAEDLNPADIIAAQTWPIRSAPLTSRNSDSVGQTSDATGQSNTVIDMRKSDISQSHEQYLREERDAEETPQNSVSRVPYSGAYTIDSWLSDDGNEINEHTDHHAHDLLETIQSVSDTDQPINHLLSNVELIDTLTSTAEKPLNLGSSTEKRVFSRNMLSRVELESVDSGTTHHPDSSSSKASRQSSAQSRESRKVDHMTDHQPMNRQTHTDSHKDERPQSESTPRSNLESHDMSHDEGVVTSRTEDLDSYFNQGQNRQLIYSMSSDDSHPFQFRESLKLAGNLSPLNSHRLGDMSTARNIDGFIQTEVHSDRTTDSGLESATKSSQDEKETFSMLDSTLVEKSNLPNFFPGMGELQASMKALQMATSAATHVTKSDMLTPRSANKAQAASELAARLATKNKSKTISAKGRQLPTADEAKRIAKIFSAKLS</sequence>
<accession>A0AAN8JCM8</accession>
<feature type="compositionally biased region" description="Polar residues" evidence="1">
    <location>
        <begin position="510"/>
        <end position="521"/>
    </location>
</feature>
<proteinExistence type="predicted"/>
<dbReference type="EMBL" id="JAZGQO010000011">
    <property type="protein sequence ID" value="KAK6172538.1"/>
    <property type="molecule type" value="Genomic_DNA"/>
</dbReference>
<gene>
    <name evidence="3" type="ORF">SNE40_016173</name>
</gene>